<dbReference type="InterPro" id="IPR003690">
    <property type="entry name" value="MTERF"/>
</dbReference>
<dbReference type="Gene3D" id="1.25.70.10">
    <property type="entry name" value="Transcription termination factor 3, mitochondrial"/>
    <property type="match status" value="1"/>
</dbReference>
<name>A0A068TYR0_COFCA</name>
<dbReference type="GO" id="GO:0003676">
    <property type="term" value="F:nucleic acid binding"/>
    <property type="evidence" value="ECO:0007669"/>
    <property type="project" value="InterPro"/>
</dbReference>
<dbReference type="STRING" id="49390.A0A068TYR0"/>
<dbReference type="InterPro" id="IPR038538">
    <property type="entry name" value="MTERF_sf"/>
</dbReference>
<keyword evidence="2" id="KW-0804">Transcription</keyword>
<keyword evidence="3" id="KW-0809">Transit peptide</keyword>
<evidence type="ECO:0000256" key="1">
    <source>
        <dbReference type="ARBA" id="ARBA00007692"/>
    </source>
</evidence>
<dbReference type="AlphaFoldDB" id="A0A068TYR0"/>
<evidence type="ECO:0000313" key="5">
    <source>
        <dbReference type="Proteomes" id="UP000295252"/>
    </source>
</evidence>
<keyword evidence="2" id="KW-0806">Transcription termination</keyword>
<organism evidence="4 5">
    <name type="scientific">Coffea canephora</name>
    <name type="common">Robusta coffee</name>
    <dbReference type="NCBI Taxonomy" id="49390"/>
    <lineage>
        <taxon>Eukaryota</taxon>
        <taxon>Viridiplantae</taxon>
        <taxon>Streptophyta</taxon>
        <taxon>Embryophyta</taxon>
        <taxon>Tracheophyta</taxon>
        <taxon>Spermatophyta</taxon>
        <taxon>Magnoliopsida</taxon>
        <taxon>eudicotyledons</taxon>
        <taxon>Gunneridae</taxon>
        <taxon>Pentapetalae</taxon>
        <taxon>asterids</taxon>
        <taxon>lamiids</taxon>
        <taxon>Gentianales</taxon>
        <taxon>Rubiaceae</taxon>
        <taxon>Ixoroideae</taxon>
        <taxon>Gardenieae complex</taxon>
        <taxon>Bertiereae - Coffeeae clade</taxon>
        <taxon>Coffeeae</taxon>
        <taxon>Coffea</taxon>
    </lineage>
</organism>
<protein>
    <submittedName>
        <fullName evidence="4">Uncharacterized protein</fullName>
    </submittedName>
</protein>
<dbReference type="FunFam" id="1.25.70.10:FF:000001">
    <property type="entry name" value="Mitochondrial transcription termination factor-like"/>
    <property type="match status" value="1"/>
</dbReference>
<dbReference type="PhylomeDB" id="A0A068TYR0"/>
<keyword evidence="2" id="KW-0805">Transcription regulation</keyword>
<dbReference type="Gramene" id="CDP01167">
    <property type="protein sequence ID" value="CDP01167"/>
    <property type="gene ID" value="GSCOC_T00034711001"/>
</dbReference>
<dbReference type="GO" id="GO:0006353">
    <property type="term" value="P:DNA-templated transcription termination"/>
    <property type="evidence" value="ECO:0007669"/>
    <property type="project" value="UniProtKB-KW"/>
</dbReference>
<keyword evidence="5" id="KW-1185">Reference proteome</keyword>
<gene>
    <name evidence="4" type="ORF">GSCOC_T00034711001</name>
</gene>
<dbReference type="Proteomes" id="UP000295252">
    <property type="component" value="Chromosome II"/>
</dbReference>
<comment type="similarity">
    <text evidence="1">Belongs to the mTERF family.</text>
</comment>
<dbReference type="InParanoid" id="A0A068TYR0"/>
<dbReference type="SMART" id="SM00733">
    <property type="entry name" value="Mterf"/>
    <property type="match status" value="5"/>
</dbReference>
<evidence type="ECO:0000313" key="4">
    <source>
        <dbReference type="EMBL" id="CDP01167.1"/>
    </source>
</evidence>
<dbReference type="FunCoup" id="A0A068TYR0">
    <property type="interactions" value="209"/>
</dbReference>
<dbReference type="PANTHER" id="PTHR13068:SF231">
    <property type="entry name" value="TRANSCRIPTION TERMINATION FACTOR MTERF2, CHLOROPLASTIC-LIKE"/>
    <property type="match status" value="1"/>
</dbReference>
<dbReference type="OMA" id="CIGISEV"/>
<sequence length="401" mass="45539">MFARISRLEGNPTRIFCFKSLLQYYSSTSTAVPAAALKPQNQLLAEYLINSLGFSKQEAISASNKVKRLNSIKKDFDLVVDFLKKTGLNQSQIKSLVSVTPQVLLSKVNKTLKPKLQILRDIGLSGSDLVKVVMNYRTFFVLGLDNHLKHHVNYLRTVLGSDEKVALALKKYGMLLDNRAPERLASTVSLLQKVGFSDENVVRFIMRNPKRSLVIKPGWIEDILHRVENELGIPRESRMFFYGIEALASVSKSTLEMKLDNLRSFGWPDEEIFQLIRRLPLILNLSVGKVGAALDFYMKELGCTPDYLASHPVFFSLDLERRVKPRVRVLETLNKKKLNTKNTGLARVLGIPESKFVNNFLLPHKDILPNMYEQYLKSVGQQKAKELCVKGEAEFRPSKHC</sequence>
<reference evidence="5" key="1">
    <citation type="journal article" date="2014" name="Science">
        <title>The coffee genome provides insight into the convergent evolution of caffeine biosynthesis.</title>
        <authorList>
            <person name="Denoeud F."/>
            <person name="Carretero-Paulet L."/>
            <person name="Dereeper A."/>
            <person name="Droc G."/>
            <person name="Guyot R."/>
            <person name="Pietrella M."/>
            <person name="Zheng C."/>
            <person name="Alberti A."/>
            <person name="Anthony F."/>
            <person name="Aprea G."/>
            <person name="Aury J.M."/>
            <person name="Bento P."/>
            <person name="Bernard M."/>
            <person name="Bocs S."/>
            <person name="Campa C."/>
            <person name="Cenci A."/>
            <person name="Combes M.C."/>
            <person name="Crouzillat D."/>
            <person name="Da Silva C."/>
            <person name="Daddiego L."/>
            <person name="De Bellis F."/>
            <person name="Dussert S."/>
            <person name="Garsmeur O."/>
            <person name="Gayraud T."/>
            <person name="Guignon V."/>
            <person name="Jahn K."/>
            <person name="Jamilloux V."/>
            <person name="Joet T."/>
            <person name="Labadie K."/>
            <person name="Lan T."/>
            <person name="Leclercq J."/>
            <person name="Lepelley M."/>
            <person name="Leroy T."/>
            <person name="Li L.T."/>
            <person name="Librado P."/>
            <person name="Lopez L."/>
            <person name="Munoz A."/>
            <person name="Noel B."/>
            <person name="Pallavicini A."/>
            <person name="Perrotta G."/>
            <person name="Poncet V."/>
            <person name="Pot D."/>
            <person name="Priyono X."/>
            <person name="Rigoreau M."/>
            <person name="Rouard M."/>
            <person name="Rozas J."/>
            <person name="Tranchant-Dubreuil C."/>
            <person name="VanBuren R."/>
            <person name="Zhang Q."/>
            <person name="Andrade A.C."/>
            <person name="Argout X."/>
            <person name="Bertrand B."/>
            <person name="de Kochko A."/>
            <person name="Graziosi G."/>
            <person name="Henry R.J."/>
            <person name="Jayarama X."/>
            <person name="Ming R."/>
            <person name="Nagai C."/>
            <person name="Rounsley S."/>
            <person name="Sankoff D."/>
            <person name="Giuliano G."/>
            <person name="Albert V.A."/>
            <person name="Wincker P."/>
            <person name="Lashermes P."/>
        </authorList>
    </citation>
    <scope>NUCLEOTIDE SEQUENCE [LARGE SCALE GENOMIC DNA]</scope>
    <source>
        <strain evidence="5">cv. DH200-94</strain>
    </source>
</reference>
<dbReference type="Pfam" id="PF02536">
    <property type="entry name" value="mTERF"/>
    <property type="match status" value="1"/>
</dbReference>
<accession>A0A068TYR0</accession>
<evidence type="ECO:0000256" key="3">
    <source>
        <dbReference type="ARBA" id="ARBA00022946"/>
    </source>
</evidence>
<dbReference type="OrthoDB" id="637682at2759"/>
<proteinExistence type="inferred from homology"/>
<dbReference type="EMBL" id="HG739090">
    <property type="protein sequence ID" value="CDP01167.1"/>
    <property type="molecule type" value="Genomic_DNA"/>
</dbReference>
<dbReference type="PANTHER" id="PTHR13068">
    <property type="entry name" value="CGI-12 PROTEIN-RELATED"/>
    <property type="match status" value="1"/>
</dbReference>
<evidence type="ECO:0000256" key="2">
    <source>
        <dbReference type="ARBA" id="ARBA00022472"/>
    </source>
</evidence>